<evidence type="ECO:0000256" key="1">
    <source>
        <dbReference type="SAM" id="MobiDB-lite"/>
    </source>
</evidence>
<dbReference type="AlphaFoldDB" id="A0A9N8ZHX9"/>
<accession>A0A9N8ZHX9</accession>
<feature type="region of interest" description="Disordered" evidence="1">
    <location>
        <begin position="202"/>
        <end position="245"/>
    </location>
</feature>
<organism evidence="2 3">
    <name type="scientific">Paraglomus occultum</name>
    <dbReference type="NCBI Taxonomy" id="144539"/>
    <lineage>
        <taxon>Eukaryota</taxon>
        <taxon>Fungi</taxon>
        <taxon>Fungi incertae sedis</taxon>
        <taxon>Mucoromycota</taxon>
        <taxon>Glomeromycotina</taxon>
        <taxon>Glomeromycetes</taxon>
        <taxon>Paraglomerales</taxon>
        <taxon>Paraglomeraceae</taxon>
        <taxon>Paraglomus</taxon>
    </lineage>
</organism>
<evidence type="ECO:0000313" key="3">
    <source>
        <dbReference type="Proteomes" id="UP000789572"/>
    </source>
</evidence>
<dbReference type="EMBL" id="CAJVPJ010000213">
    <property type="protein sequence ID" value="CAG8496326.1"/>
    <property type="molecule type" value="Genomic_DNA"/>
</dbReference>
<comment type="caution">
    <text evidence="2">The sequence shown here is derived from an EMBL/GenBank/DDBJ whole genome shotgun (WGS) entry which is preliminary data.</text>
</comment>
<evidence type="ECO:0000313" key="2">
    <source>
        <dbReference type="EMBL" id="CAG8496326.1"/>
    </source>
</evidence>
<dbReference type="Proteomes" id="UP000789572">
    <property type="component" value="Unassembled WGS sequence"/>
</dbReference>
<sequence>MSFEFNDAAPAIGAYFEETSPDLWSYSNFLEKVVKPIGHTLYDRDPIRANRVWKKRFITAVKDIANKEVPVARQRAAAKILKADSDNDNDQVTYFWKETFENNKLQEKRVALKRKADGTALELASNSLDSERKKVLHLYNVCPPSKRIHSTEHLSFQAYESDSNEKHEDYDDGKDLQQTVLGYSVAITPPSQVECNRSYERQRRPGQVYDNGLNIKPFDPFGSDKEDDSEDVSAEIDCEDDSEDSEDDLIDEHIIYTETTSFDEYVKVQKGSGWTLEDGRQRFGNVKYSLGFSSIVDLSSEYQEGMFSWFGDEWSSLKKKVYDTVNMIPNSFDGEIKTIIDTVEEMCDSYRYVDARDYLFKIRSEKNPLMVQQIATTYFHVIDKFLDNPHIFVEETGKRMDLSEMEYAINMTAPILNDVFNDVLNILKFRWGETLSTASTERRRKIDLRIVHRYKDIELSHSECAKAPTPVKAIRDRSKCLRTAKTILDKFLLEDLSDEAVKDSTILGIQFAGLDGQIIGIDLLDDGVYFGLEGSRFSFPAQLSNIKCLRNALEALFFFKDNIVRKVNLFPDPKKHNHAYNKIFHNSLDLKSKQSILKRSLLGKLISPLRVNIKLLFAIDVITSNGDYSDHVS</sequence>
<feature type="compositionally biased region" description="Acidic residues" evidence="1">
    <location>
        <begin position="225"/>
        <end position="245"/>
    </location>
</feature>
<reference evidence="2" key="1">
    <citation type="submission" date="2021-06" db="EMBL/GenBank/DDBJ databases">
        <authorList>
            <person name="Kallberg Y."/>
            <person name="Tangrot J."/>
            <person name="Rosling A."/>
        </authorList>
    </citation>
    <scope>NUCLEOTIDE SEQUENCE</scope>
    <source>
        <strain evidence="2">IA702</strain>
    </source>
</reference>
<keyword evidence="3" id="KW-1185">Reference proteome</keyword>
<proteinExistence type="predicted"/>
<dbReference type="OrthoDB" id="2319991at2759"/>
<gene>
    <name evidence="2" type="ORF">POCULU_LOCUS2340</name>
</gene>
<name>A0A9N8ZHX9_9GLOM</name>
<protein>
    <submittedName>
        <fullName evidence="2">859_t:CDS:1</fullName>
    </submittedName>
</protein>